<comment type="caution">
    <text evidence="2">The sequence shown here is derived from an EMBL/GenBank/DDBJ whole genome shotgun (WGS) entry which is preliminary data.</text>
</comment>
<organism evidence="2 3">
    <name type="scientific">Stieleria varia</name>
    <dbReference type="NCBI Taxonomy" id="2528005"/>
    <lineage>
        <taxon>Bacteria</taxon>
        <taxon>Pseudomonadati</taxon>
        <taxon>Planctomycetota</taxon>
        <taxon>Planctomycetia</taxon>
        <taxon>Pirellulales</taxon>
        <taxon>Pirellulaceae</taxon>
        <taxon>Stieleria</taxon>
    </lineage>
</organism>
<feature type="compositionally biased region" description="Polar residues" evidence="1">
    <location>
        <begin position="141"/>
        <end position="156"/>
    </location>
</feature>
<dbReference type="Proteomes" id="UP000320176">
    <property type="component" value="Unassembled WGS sequence"/>
</dbReference>
<evidence type="ECO:0000313" key="2">
    <source>
        <dbReference type="EMBL" id="TWU02158.1"/>
    </source>
</evidence>
<evidence type="ECO:0000256" key="1">
    <source>
        <dbReference type="SAM" id="MobiDB-lite"/>
    </source>
</evidence>
<dbReference type="AlphaFoldDB" id="A0A5C6ARH1"/>
<reference evidence="2 3" key="1">
    <citation type="submission" date="2019-02" db="EMBL/GenBank/DDBJ databases">
        <title>Deep-cultivation of Planctomycetes and their phenomic and genomic characterization uncovers novel biology.</title>
        <authorList>
            <person name="Wiegand S."/>
            <person name="Jogler M."/>
            <person name="Boedeker C."/>
            <person name="Pinto D."/>
            <person name="Vollmers J."/>
            <person name="Rivas-Marin E."/>
            <person name="Kohn T."/>
            <person name="Peeters S.H."/>
            <person name="Heuer A."/>
            <person name="Rast P."/>
            <person name="Oberbeckmann S."/>
            <person name="Bunk B."/>
            <person name="Jeske O."/>
            <person name="Meyerdierks A."/>
            <person name="Storesund J.E."/>
            <person name="Kallscheuer N."/>
            <person name="Luecker S."/>
            <person name="Lage O.M."/>
            <person name="Pohl T."/>
            <person name="Merkel B.J."/>
            <person name="Hornburger P."/>
            <person name="Mueller R.-W."/>
            <person name="Bruemmer F."/>
            <person name="Labrenz M."/>
            <person name="Spormann A.M."/>
            <person name="Op Den Camp H."/>
            <person name="Overmann J."/>
            <person name="Amann R."/>
            <person name="Jetten M.S.M."/>
            <person name="Mascher T."/>
            <person name="Medema M.H."/>
            <person name="Devos D.P."/>
            <person name="Kaster A.-K."/>
            <person name="Ovreas L."/>
            <person name="Rohde M."/>
            <person name="Galperin M.Y."/>
            <person name="Jogler C."/>
        </authorList>
    </citation>
    <scope>NUCLEOTIDE SEQUENCE [LARGE SCALE GENOMIC DNA]</scope>
    <source>
        <strain evidence="2 3">Pla52n</strain>
    </source>
</reference>
<accession>A0A5C6ARH1</accession>
<gene>
    <name evidence="2" type="ORF">Pla52n_32070</name>
</gene>
<protein>
    <recommendedName>
        <fullName evidence="4">Tetratricopeptide repeat protein</fullName>
    </recommendedName>
</protein>
<dbReference type="InterPro" id="IPR011990">
    <property type="entry name" value="TPR-like_helical_dom_sf"/>
</dbReference>
<evidence type="ECO:0000313" key="3">
    <source>
        <dbReference type="Proteomes" id="UP000320176"/>
    </source>
</evidence>
<dbReference type="Gene3D" id="1.25.40.10">
    <property type="entry name" value="Tetratricopeptide repeat domain"/>
    <property type="match status" value="1"/>
</dbReference>
<sequence length="306" mass="33795">MNINAFKDSFVRIISRFCFLQSHALIATVLVLGCLSGESEAQSLSSQQDIDATIEELMETADRVRDRLRSPATSLPKLEPIIPDTASRNDADIASSAKSQADDIRQRIRLIRRMKSTPSAPDLRVTPTESRPPYRAEPSTEMPSAQGTLSPATTEPTLRKIDQSIDVQAETPEVQTDPAPPIQATQVLPSAINALDLGQSLYQTKNYAAALKAFQSVDVTKLTQADQTWLELLTALCHRRLGNLDTANATLREISNANSNDYPIPVARWWLSQGERTDGSRQLANDLAETIEPLIERTNKYVNANR</sequence>
<proteinExistence type="predicted"/>
<dbReference type="SUPFAM" id="SSF48452">
    <property type="entry name" value="TPR-like"/>
    <property type="match status" value="1"/>
</dbReference>
<dbReference type="PROSITE" id="PS51257">
    <property type="entry name" value="PROKAR_LIPOPROTEIN"/>
    <property type="match status" value="1"/>
</dbReference>
<dbReference type="EMBL" id="SJPN01000004">
    <property type="protein sequence ID" value="TWU02158.1"/>
    <property type="molecule type" value="Genomic_DNA"/>
</dbReference>
<feature type="region of interest" description="Disordered" evidence="1">
    <location>
        <begin position="75"/>
        <end position="157"/>
    </location>
</feature>
<keyword evidence="3" id="KW-1185">Reference proteome</keyword>
<evidence type="ECO:0008006" key="4">
    <source>
        <dbReference type="Google" id="ProtNLM"/>
    </source>
</evidence>
<name>A0A5C6ARH1_9BACT</name>